<comment type="pathway">
    <text evidence="2 12">Glycolipid biosynthesis; glycosylphosphatidylinositol-anchor biosynthesis.</text>
</comment>
<feature type="transmembrane region" description="Helical" evidence="12">
    <location>
        <begin position="861"/>
        <end position="880"/>
    </location>
</feature>
<keyword evidence="11" id="KW-0325">Glycoprotein</keyword>
<feature type="transmembrane region" description="Helical" evidence="12">
    <location>
        <begin position="539"/>
        <end position="558"/>
    </location>
</feature>
<name>A0A821P0Q9_9NEOP</name>
<dbReference type="GO" id="GO:0051377">
    <property type="term" value="F:mannose-ethanolamine phosphotransferase activity"/>
    <property type="evidence" value="ECO:0007669"/>
    <property type="project" value="UniProtKB-UniRule"/>
</dbReference>
<dbReference type="PANTHER" id="PTHR12250:SF0">
    <property type="entry name" value="GPI ETHANOLAMINE PHOSPHATE TRANSFERASE 1"/>
    <property type="match status" value="1"/>
</dbReference>
<keyword evidence="10 12" id="KW-0472">Membrane</keyword>
<dbReference type="AlphaFoldDB" id="A0A821P0Q9"/>
<evidence type="ECO:0000256" key="4">
    <source>
        <dbReference type="ARBA" id="ARBA00020831"/>
    </source>
</evidence>
<dbReference type="Gene3D" id="3.40.720.10">
    <property type="entry name" value="Alkaline Phosphatase, subunit A"/>
    <property type="match status" value="1"/>
</dbReference>
<feature type="transmembrane region" description="Helical" evidence="12">
    <location>
        <begin position="827"/>
        <end position="849"/>
    </location>
</feature>
<gene>
    <name evidence="14" type="ORF">PMACD_LOCUS3011</name>
</gene>
<evidence type="ECO:0000256" key="10">
    <source>
        <dbReference type="ARBA" id="ARBA00023136"/>
    </source>
</evidence>
<dbReference type="InterPro" id="IPR002591">
    <property type="entry name" value="Phosphodiest/P_Trfase"/>
</dbReference>
<feature type="transmembrane region" description="Helical" evidence="12">
    <location>
        <begin position="615"/>
        <end position="638"/>
    </location>
</feature>
<protein>
    <recommendedName>
        <fullName evidence="4 12">GPI ethanolamine phosphate transferase 1</fullName>
        <ecNumber evidence="12">2.-.-.-</ecNumber>
    </recommendedName>
</protein>
<feature type="transmembrane region" description="Helical" evidence="12">
    <location>
        <begin position="900"/>
        <end position="928"/>
    </location>
</feature>
<reference evidence="14" key="1">
    <citation type="submission" date="2021-02" db="EMBL/GenBank/DDBJ databases">
        <authorList>
            <person name="Steward A R."/>
        </authorList>
    </citation>
    <scope>NUCLEOTIDE SEQUENCE</scope>
</reference>
<evidence type="ECO:0000256" key="8">
    <source>
        <dbReference type="ARBA" id="ARBA00022824"/>
    </source>
</evidence>
<evidence type="ECO:0000256" key="11">
    <source>
        <dbReference type="ARBA" id="ARBA00023180"/>
    </source>
</evidence>
<feature type="transmembrane region" description="Helical" evidence="12">
    <location>
        <begin position="589"/>
        <end position="609"/>
    </location>
</feature>
<dbReference type="GO" id="GO:0005789">
    <property type="term" value="C:endoplasmic reticulum membrane"/>
    <property type="evidence" value="ECO:0007669"/>
    <property type="project" value="UniProtKB-SubCell"/>
</dbReference>
<keyword evidence="9 12" id="KW-1133">Transmembrane helix</keyword>
<evidence type="ECO:0000256" key="12">
    <source>
        <dbReference type="RuleBase" id="RU367138"/>
    </source>
</evidence>
<evidence type="ECO:0000256" key="9">
    <source>
        <dbReference type="ARBA" id="ARBA00022989"/>
    </source>
</evidence>
<dbReference type="Pfam" id="PF04987">
    <property type="entry name" value="PigN"/>
    <property type="match status" value="1"/>
</dbReference>
<evidence type="ECO:0000256" key="1">
    <source>
        <dbReference type="ARBA" id="ARBA00004477"/>
    </source>
</evidence>
<feature type="transmembrane region" description="Helical" evidence="12">
    <location>
        <begin position="681"/>
        <end position="702"/>
    </location>
</feature>
<dbReference type="GO" id="GO:0006506">
    <property type="term" value="P:GPI anchor biosynthetic process"/>
    <property type="evidence" value="ECO:0007669"/>
    <property type="project" value="UniProtKB-UniPathway"/>
</dbReference>
<keyword evidence="15" id="KW-1185">Reference proteome</keyword>
<feature type="transmembrane region" description="Helical" evidence="12">
    <location>
        <begin position="427"/>
        <end position="448"/>
    </location>
</feature>
<organism evidence="14 15">
    <name type="scientific">Pieris macdunnoughi</name>
    <dbReference type="NCBI Taxonomy" id="345717"/>
    <lineage>
        <taxon>Eukaryota</taxon>
        <taxon>Metazoa</taxon>
        <taxon>Ecdysozoa</taxon>
        <taxon>Arthropoda</taxon>
        <taxon>Hexapoda</taxon>
        <taxon>Insecta</taxon>
        <taxon>Pterygota</taxon>
        <taxon>Neoptera</taxon>
        <taxon>Endopterygota</taxon>
        <taxon>Lepidoptera</taxon>
        <taxon>Glossata</taxon>
        <taxon>Ditrysia</taxon>
        <taxon>Papilionoidea</taxon>
        <taxon>Pieridae</taxon>
        <taxon>Pierinae</taxon>
        <taxon>Pieris</taxon>
    </lineage>
</organism>
<evidence type="ECO:0000313" key="14">
    <source>
        <dbReference type="EMBL" id="CAF4793223.1"/>
    </source>
</evidence>
<dbReference type="EC" id="2.-.-.-" evidence="12"/>
<feature type="transmembrane region" description="Helical" evidence="12">
    <location>
        <begin position="481"/>
        <end position="499"/>
    </location>
</feature>
<dbReference type="Pfam" id="PF01663">
    <property type="entry name" value="Phosphodiest"/>
    <property type="match status" value="1"/>
</dbReference>
<dbReference type="UniPathway" id="UPA00196"/>
<comment type="caution">
    <text evidence="14">The sequence shown here is derived from an EMBL/GenBank/DDBJ whole genome shotgun (WGS) entry which is preliminary data.</text>
</comment>
<evidence type="ECO:0000313" key="15">
    <source>
        <dbReference type="Proteomes" id="UP000663880"/>
    </source>
</evidence>
<keyword evidence="7 12" id="KW-0812">Transmembrane</keyword>
<dbReference type="Proteomes" id="UP000663880">
    <property type="component" value="Unassembled WGS sequence"/>
</dbReference>
<dbReference type="InterPro" id="IPR037671">
    <property type="entry name" value="PIGN_N"/>
</dbReference>
<dbReference type="PANTHER" id="PTHR12250">
    <property type="entry name" value="PHOSPHATIDYLINOSITOL GLYCAN, CLASS N"/>
    <property type="match status" value="1"/>
</dbReference>
<dbReference type="EMBL" id="CAJOBZ010000005">
    <property type="protein sequence ID" value="CAF4793223.1"/>
    <property type="molecule type" value="Genomic_DNA"/>
</dbReference>
<evidence type="ECO:0000256" key="5">
    <source>
        <dbReference type="ARBA" id="ARBA00022502"/>
    </source>
</evidence>
<evidence type="ECO:0000256" key="2">
    <source>
        <dbReference type="ARBA" id="ARBA00004687"/>
    </source>
</evidence>
<feature type="transmembrane region" description="Helical" evidence="12">
    <location>
        <begin position="650"/>
        <end position="669"/>
    </location>
</feature>
<keyword evidence="5 12" id="KW-0337">GPI-anchor biosynthesis</keyword>
<evidence type="ECO:0000256" key="6">
    <source>
        <dbReference type="ARBA" id="ARBA00022679"/>
    </source>
</evidence>
<dbReference type="InterPro" id="IPR017852">
    <property type="entry name" value="GPI_EtnP_transferase_1_C"/>
</dbReference>
<keyword evidence="6 12" id="KW-0808">Transferase</keyword>
<dbReference type="SUPFAM" id="SSF53649">
    <property type="entry name" value="Alkaline phosphatase-like"/>
    <property type="match status" value="1"/>
</dbReference>
<comment type="function">
    <text evidence="12">Ethanolamine phosphate transferase involved in glycosylphosphatidylinositol-anchor biosynthesis. Transfers ethanolamine phosphate to the first alpha-1,4-linked mannose of the glycosylphosphatidylinositol precursor of GPI-anchor.</text>
</comment>
<dbReference type="InterPro" id="IPR017850">
    <property type="entry name" value="Alkaline_phosphatase_core_sf"/>
</dbReference>
<accession>A0A821P0Q9</accession>
<comment type="similarity">
    <text evidence="3 12">Belongs to the PIGG/PIGN/PIGO family. PIGN subfamily.</text>
</comment>
<comment type="subcellular location">
    <subcellularLocation>
        <location evidence="1 12">Endoplasmic reticulum membrane</location>
        <topology evidence="1 12">Multi-pass membrane protein</topology>
    </subcellularLocation>
</comment>
<dbReference type="CDD" id="cd16020">
    <property type="entry name" value="GPI_EPT_1"/>
    <property type="match status" value="1"/>
</dbReference>
<keyword evidence="8 12" id="KW-0256">Endoplasmic reticulum</keyword>
<evidence type="ECO:0000259" key="13">
    <source>
        <dbReference type="Pfam" id="PF04987"/>
    </source>
</evidence>
<feature type="transmembrane region" description="Helical" evidence="12">
    <location>
        <begin position="505"/>
        <end position="527"/>
    </location>
</feature>
<dbReference type="OrthoDB" id="2748310at2759"/>
<evidence type="ECO:0000256" key="3">
    <source>
        <dbReference type="ARBA" id="ARBA00008400"/>
    </source>
</evidence>
<feature type="transmembrane region" description="Helical" evidence="12">
    <location>
        <begin position="790"/>
        <end position="807"/>
    </location>
</feature>
<evidence type="ECO:0000256" key="7">
    <source>
        <dbReference type="ARBA" id="ARBA00022692"/>
    </source>
</evidence>
<dbReference type="InterPro" id="IPR007070">
    <property type="entry name" value="GPI_EtnP_transferase_1"/>
</dbReference>
<feature type="domain" description="GPI ethanolamine phosphate transferase 1 C-terminal" evidence="13">
    <location>
        <begin position="420"/>
        <end position="887"/>
    </location>
</feature>
<sequence length="938" mass="108682">MFLLGIFIHIVFLYSIFDIYFKSPIVKNVSPYHPTHEPLTDRLVLFVVDGLRAESFLNYTTMPYLRSVANNQGRWGISNTRVPTESRPGHVAIIAGFYEDPSAVAKGWKENPVDFDSVFNQSSYTWCWGTYDIVDIFTKDPKLEDHIFVQKFDPYDQTYSSDKNTTLLDKWVFLSVKHFFTNAKHNGQLMQQLHSNKIVFFLHLLGTDTAGHTHKPKTQNFLTTLKHVDEGIKDMEKLIRDFYNDDGRTTFLMTADHGMTDWGSHGTGYEHETKTPYVLWGSGVEKIQGEKNIDQETNSMFYEHRFDLNQADLTPLMATFLSIPVPVNSIGQLKPNLMNLTLSNKAKAVYSNSRQLLSQYNQKRLDVEANALSILYNPYKPLDGRKVDELLHFTEMLLKNEEYEQLIIFSEEIMNLSLSGLIYYHNYYQTPLLITITMSFLGWITYLLRILMQQSVFSQIDVTNKKYQVTANIYKTVDKSILGLSIFITILSSIIIYAQSLPIQYYIYFNLPMFLWYHSLSPIELWIRTFNMFIQRRHFWTLIIGVLCYTIGSIAIGFSFSYRWVLSIPLLGISLWPTFSRFKHNIKPVLYLSWPAGCLLLSIFSFSPVVGKDVFIELVFLGGFLWLLVLLYHVWYIFSPHTDNEHGIRDVMLTIVHMVLLTMALQIIYIQSKRFAHGAPISQVLQTVCWFIGALLPILPLMYTRRMNNRILGIHSSTIIFYLLMSVAHEGLFIVALIFNITCWMYIEFKLLDIGNKEIIDCYFDSDEKRKQKHLTSFERSISSDDFRRAFFFLLYIVLSYFGTGNIDSLNSYEVRWVLCFTTSFKPFLITGLIVMKTLSTQLSVACCFKAIQNLTKAPIGYTHIIVLIYSNIMGLLLLYCVTNTGSWLEIGTSISQFVIVQILTLIIVLINQLAKLLTYVDIFQLLIKLFKNRKKYV</sequence>
<proteinExistence type="inferred from homology"/>